<dbReference type="AlphaFoldDB" id="A0A399EST5"/>
<dbReference type="Pfam" id="PF00872">
    <property type="entry name" value="Transposase_mut"/>
    <property type="match status" value="1"/>
</dbReference>
<keyword evidence="7" id="KW-1185">Reference proteome</keyword>
<proteinExistence type="inferred from homology"/>
<organism evidence="6 7">
    <name type="scientific">Calidithermus roseus</name>
    <dbReference type="NCBI Taxonomy" id="1644118"/>
    <lineage>
        <taxon>Bacteria</taxon>
        <taxon>Thermotogati</taxon>
        <taxon>Deinococcota</taxon>
        <taxon>Deinococci</taxon>
        <taxon>Thermales</taxon>
        <taxon>Thermaceae</taxon>
        <taxon>Calidithermus</taxon>
    </lineage>
</organism>
<dbReference type="InterPro" id="IPR001207">
    <property type="entry name" value="Transposase_mutator"/>
</dbReference>
<gene>
    <name evidence="6" type="ORF">Mrose_01221</name>
</gene>
<evidence type="ECO:0000256" key="1">
    <source>
        <dbReference type="ARBA" id="ARBA00002190"/>
    </source>
</evidence>
<dbReference type="GO" id="GO:0003677">
    <property type="term" value="F:DNA binding"/>
    <property type="evidence" value="ECO:0007669"/>
    <property type="project" value="UniProtKB-KW"/>
</dbReference>
<comment type="similarity">
    <text evidence="2">Belongs to the transposase mutator family.</text>
</comment>
<dbReference type="EMBL" id="QWLA01000017">
    <property type="protein sequence ID" value="RIH87664.1"/>
    <property type="molecule type" value="Genomic_DNA"/>
</dbReference>
<keyword evidence="3" id="KW-0815">Transposition</keyword>
<reference evidence="6 7" key="1">
    <citation type="submission" date="2018-08" db="EMBL/GenBank/DDBJ databases">
        <title>Meiothermus roseus NBRC 110900 genome sequencing project.</title>
        <authorList>
            <person name="Da Costa M.S."/>
            <person name="Albuquerque L."/>
            <person name="Raposo P."/>
            <person name="Froufe H.J.C."/>
            <person name="Barroso C.S."/>
            <person name="Egas C."/>
        </authorList>
    </citation>
    <scope>NUCLEOTIDE SEQUENCE [LARGE SCALE GENOMIC DNA]</scope>
    <source>
        <strain evidence="6 7">NBRC 110900</strain>
    </source>
</reference>
<evidence type="ECO:0000256" key="5">
    <source>
        <dbReference type="ARBA" id="ARBA00023172"/>
    </source>
</evidence>
<evidence type="ECO:0000256" key="2">
    <source>
        <dbReference type="ARBA" id="ARBA00010961"/>
    </source>
</evidence>
<comment type="caution">
    <text evidence="6">The sequence shown here is derived from an EMBL/GenBank/DDBJ whole genome shotgun (WGS) entry which is preliminary data.</text>
</comment>
<evidence type="ECO:0000256" key="3">
    <source>
        <dbReference type="ARBA" id="ARBA00022578"/>
    </source>
</evidence>
<keyword evidence="4" id="KW-0238">DNA-binding</keyword>
<comment type="function">
    <text evidence="1">Required for the transposition of the insertion element.</text>
</comment>
<evidence type="ECO:0000256" key="4">
    <source>
        <dbReference type="ARBA" id="ARBA00023125"/>
    </source>
</evidence>
<sequence length="58" mass="6340">MLEGAEALCQRPLPEEMALVYLDGFFLKVLREGLGVEREAVYVALGVSPCGARRVLGF</sequence>
<dbReference type="GO" id="GO:0006313">
    <property type="term" value="P:DNA transposition"/>
    <property type="evidence" value="ECO:0007669"/>
    <property type="project" value="InterPro"/>
</dbReference>
<protein>
    <submittedName>
        <fullName evidence="6">Transposase, Mutator family</fullName>
    </submittedName>
</protein>
<keyword evidence="5" id="KW-0233">DNA recombination</keyword>
<accession>A0A399EST5</accession>
<evidence type="ECO:0000313" key="7">
    <source>
        <dbReference type="Proteomes" id="UP000265341"/>
    </source>
</evidence>
<evidence type="ECO:0000313" key="6">
    <source>
        <dbReference type="EMBL" id="RIH87664.1"/>
    </source>
</evidence>
<name>A0A399EST5_9DEIN</name>
<dbReference type="Proteomes" id="UP000265341">
    <property type="component" value="Unassembled WGS sequence"/>
</dbReference>
<dbReference type="GO" id="GO:0004803">
    <property type="term" value="F:transposase activity"/>
    <property type="evidence" value="ECO:0007669"/>
    <property type="project" value="InterPro"/>
</dbReference>